<sequence>MDEHLEALEHGSETSSSTGQSEIDYQGLSNVLTTRAPKPQFRLGYWLAQNEQHVWQLVKSDDPDGSDQAVPRSGGVLNYLQYVYKKPAFRSNTVHLSTVVYGIAFIVFGNTAGNSIAFAQRVMEAANRPATTGAVRGLAIAVATFACCIHAFSRRGGIWLSNALAAIKIMMMLLIIITGICAFAGVFGQPTSASDNLAPSKSFDNAAADPYGHVEAFLAVIFAYSGFDQPTYSSKNLLKRILPFPKFFGESKDLSFGRLLEWLDKKESVARALHKPLNWTWLRPDQHSQETPVGALVLHWVFCVVLILATYGQSSSDAYGTLVGVFVFVIDAIFGFLLAVGMLYLRFFKSEIWSTQPDGFVGLLSILAAAVFAIANLFPLVAGWIPPRGAFAPTTVVRTPWFTVPTIGVSTMAFGVLYWISFYVLVKRKEKREHAVFVV</sequence>
<dbReference type="Proteomes" id="UP001172680">
    <property type="component" value="Unassembled WGS sequence"/>
</dbReference>
<comment type="caution">
    <text evidence="1">The sequence shown here is derived from an EMBL/GenBank/DDBJ whole genome shotgun (WGS) entry which is preliminary data.</text>
</comment>
<protein>
    <submittedName>
        <fullName evidence="1">Uncharacterized protein</fullName>
    </submittedName>
</protein>
<keyword evidence="2" id="KW-1185">Reference proteome</keyword>
<evidence type="ECO:0000313" key="2">
    <source>
        <dbReference type="Proteomes" id="UP001172680"/>
    </source>
</evidence>
<evidence type="ECO:0000313" key="1">
    <source>
        <dbReference type="EMBL" id="KAJ9645212.1"/>
    </source>
</evidence>
<accession>A0ACC2ZD77</accession>
<proteinExistence type="predicted"/>
<organism evidence="1 2">
    <name type="scientific">Coniosporium tulheliwenetii</name>
    <dbReference type="NCBI Taxonomy" id="3383036"/>
    <lineage>
        <taxon>Eukaryota</taxon>
        <taxon>Fungi</taxon>
        <taxon>Dikarya</taxon>
        <taxon>Ascomycota</taxon>
        <taxon>Pezizomycotina</taxon>
        <taxon>Dothideomycetes</taxon>
        <taxon>Dothideomycetes incertae sedis</taxon>
        <taxon>Coniosporium</taxon>
    </lineage>
</organism>
<name>A0ACC2ZD77_9PEZI</name>
<gene>
    <name evidence="1" type="ORF">H2199_003218</name>
</gene>
<dbReference type="EMBL" id="JAPDRP010000008">
    <property type="protein sequence ID" value="KAJ9645212.1"/>
    <property type="molecule type" value="Genomic_DNA"/>
</dbReference>
<reference evidence="1" key="1">
    <citation type="submission" date="2022-10" db="EMBL/GenBank/DDBJ databases">
        <title>Culturing micro-colonial fungi from biological soil crusts in the Mojave desert and describing Neophaeococcomyces mojavensis, and introducing the new genera and species Taxawa tesnikishii.</title>
        <authorList>
            <person name="Kurbessoian T."/>
            <person name="Stajich J.E."/>
        </authorList>
    </citation>
    <scope>NUCLEOTIDE SEQUENCE</scope>
    <source>
        <strain evidence="1">JES_115</strain>
    </source>
</reference>